<dbReference type="Proteomes" id="UP000054845">
    <property type="component" value="Unassembled WGS sequence"/>
</dbReference>
<evidence type="ECO:0000313" key="1">
    <source>
        <dbReference type="EMBL" id="CEH12851.1"/>
    </source>
</evidence>
<sequence length="62" mass="6638">MNPLFIQSSVQAAPVQSESQEMTPLVDFEKKGPPSSSSGCVVAHSNLVNMDRKGQPTYCVIA</sequence>
<proteinExistence type="predicted"/>
<protein>
    <submittedName>
        <fullName evidence="1">Uncharacterized protein</fullName>
    </submittedName>
</protein>
<dbReference type="AlphaFoldDB" id="A0A0P1BAT6"/>
<reference evidence="2" key="1">
    <citation type="submission" date="2014-09" db="EMBL/GenBank/DDBJ databases">
        <authorList>
            <person name="Sharma Rahul"/>
            <person name="Thines Marco"/>
        </authorList>
    </citation>
    <scope>NUCLEOTIDE SEQUENCE [LARGE SCALE GENOMIC DNA]</scope>
</reference>
<name>A0A0P1BAT6_9BASI</name>
<accession>A0A0P1BAT6</accession>
<keyword evidence="2" id="KW-1185">Reference proteome</keyword>
<organism evidence="1 2">
    <name type="scientific">Ceraceosorus bombacis</name>
    <dbReference type="NCBI Taxonomy" id="401625"/>
    <lineage>
        <taxon>Eukaryota</taxon>
        <taxon>Fungi</taxon>
        <taxon>Dikarya</taxon>
        <taxon>Basidiomycota</taxon>
        <taxon>Ustilaginomycotina</taxon>
        <taxon>Exobasidiomycetes</taxon>
        <taxon>Ceraceosorales</taxon>
        <taxon>Ceraceosoraceae</taxon>
        <taxon>Ceraceosorus</taxon>
    </lineage>
</organism>
<evidence type="ECO:0000313" key="2">
    <source>
        <dbReference type="Proteomes" id="UP000054845"/>
    </source>
</evidence>
<dbReference type="EMBL" id="CCYA01000192">
    <property type="protein sequence ID" value="CEH12851.1"/>
    <property type="molecule type" value="Genomic_DNA"/>
</dbReference>